<organism evidence="1 2">
    <name type="scientific">Haemaphysalis longicornis</name>
    <name type="common">Bush tick</name>
    <dbReference type="NCBI Taxonomy" id="44386"/>
    <lineage>
        <taxon>Eukaryota</taxon>
        <taxon>Metazoa</taxon>
        <taxon>Ecdysozoa</taxon>
        <taxon>Arthropoda</taxon>
        <taxon>Chelicerata</taxon>
        <taxon>Arachnida</taxon>
        <taxon>Acari</taxon>
        <taxon>Parasitiformes</taxon>
        <taxon>Ixodida</taxon>
        <taxon>Ixodoidea</taxon>
        <taxon>Ixodidae</taxon>
        <taxon>Haemaphysalinae</taxon>
        <taxon>Haemaphysalis</taxon>
    </lineage>
</organism>
<proteinExistence type="predicted"/>
<reference evidence="1 2" key="1">
    <citation type="journal article" date="2020" name="Cell">
        <title>Large-Scale Comparative Analyses of Tick Genomes Elucidate Their Genetic Diversity and Vector Capacities.</title>
        <authorList>
            <consortium name="Tick Genome and Microbiome Consortium (TIGMIC)"/>
            <person name="Jia N."/>
            <person name="Wang J."/>
            <person name="Shi W."/>
            <person name="Du L."/>
            <person name="Sun Y."/>
            <person name="Zhan W."/>
            <person name="Jiang J.F."/>
            <person name="Wang Q."/>
            <person name="Zhang B."/>
            <person name="Ji P."/>
            <person name="Bell-Sakyi L."/>
            <person name="Cui X.M."/>
            <person name="Yuan T.T."/>
            <person name="Jiang B.G."/>
            <person name="Yang W.F."/>
            <person name="Lam T.T."/>
            <person name="Chang Q.C."/>
            <person name="Ding S.J."/>
            <person name="Wang X.J."/>
            <person name="Zhu J.G."/>
            <person name="Ruan X.D."/>
            <person name="Zhao L."/>
            <person name="Wei J.T."/>
            <person name="Ye R.Z."/>
            <person name="Que T.C."/>
            <person name="Du C.H."/>
            <person name="Zhou Y.H."/>
            <person name="Cheng J.X."/>
            <person name="Dai P.F."/>
            <person name="Guo W.B."/>
            <person name="Han X.H."/>
            <person name="Huang E.J."/>
            <person name="Li L.F."/>
            <person name="Wei W."/>
            <person name="Gao Y.C."/>
            <person name="Liu J.Z."/>
            <person name="Shao H.Z."/>
            <person name="Wang X."/>
            <person name="Wang C.C."/>
            <person name="Yang T.C."/>
            <person name="Huo Q.B."/>
            <person name="Li W."/>
            <person name="Chen H.Y."/>
            <person name="Chen S.E."/>
            <person name="Zhou L.G."/>
            <person name="Ni X.B."/>
            <person name="Tian J.H."/>
            <person name="Sheng Y."/>
            <person name="Liu T."/>
            <person name="Pan Y.S."/>
            <person name="Xia L.Y."/>
            <person name="Li J."/>
            <person name="Zhao F."/>
            <person name="Cao W.C."/>
        </authorList>
    </citation>
    <scope>NUCLEOTIDE SEQUENCE [LARGE SCALE GENOMIC DNA]</scope>
    <source>
        <strain evidence="1">HaeL-2018</strain>
    </source>
</reference>
<dbReference type="Proteomes" id="UP000821853">
    <property type="component" value="Chromosome 10"/>
</dbReference>
<dbReference type="AlphaFoldDB" id="A0A9J6FLA8"/>
<protein>
    <submittedName>
        <fullName evidence="1">Uncharacterized protein</fullName>
    </submittedName>
</protein>
<name>A0A9J6FLA8_HAELO</name>
<gene>
    <name evidence="1" type="ORF">HPB48_013752</name>
</gene>
<accession>A0A9J6FLA8</accession>
<keyword evidence="2" id="KW-1185">Reference proteome</keyword>
<dbReference type="VEuPathDB" id="VectorBase:HLOH_043987"/>
<dbReference type="EMBL" id="JABSTR010000002">
    <property type="protein sequence ID" value="KAH9363599.1"/>
    <property type="molecule type" value="Genomic_DNA"/>
</dbReference>
<evidence type="ECO:0000313" key="1">
    <source>
        <dbReference type="EMBL" id="KAH9363599.1"/>
    </source>
</evidence>
<dbReference type="OrthoDB" id="6514945at2759"/>
<comment type="caution">
    <text evidence="1">The sequence shown here is derived from an EMBL/GenBank/DDBJ whole genome shotgun (WGS) entry which is preliminary data.</text>
</comment>
<sequence length="191" mass="21502">MQSAFVDAARINGKQAFPTAVIDAQERTCNAHSVFIKNPEVAEKMGIALALLDPQHNVIYSDSRAATRAFARGVVDAKVSGLLEGRNISIHLIVWFLAHVGDLGGGQRNFNESAHEAMRGLISRAPSQPLPSPHRAFMYHLQTYYELTKHFYLNIREFAFPNTGLNRPQSVTLRMLQMYSYANPWRMSRID</sequence>
<evidence type="ECO:0000313" key="2">
    <source>
        <dbReference type="Proteomes" id="UP000821853"/>
    </source>
</evidence>